<dbReference type="EMBL" id="LT991977">
    <property type="protein sequence ID" value="SPK76129.1"/>
    <property type="molecule type" value="Genomic_DNA"/>
</dbReference>
<sequence length="315" mass="34736">MDGATVFSPLPLGEGRGGGQALPRREAAAYLPGAGPLPRPLSRKRERGANRQHRLFVSNLAGRGAARDGNAMTTDITLALPQEDAARLRKEFDQFIGVSTGLDREFLPPEFHDFLRARLLQHDGPLTERAVSRLLSGGEYGWARRVFDKQLPNALAALMRDAQRFGFGLAVQPGWSGEQRLAHAREWAAQVLAECGADSAYTEALATQVAASAEDLRALEERMRTPAWRLAESLRQRAYDLMYALQIEANEATGRARVGELRGMLGLALEYGSIQPDEAARVLEQVERVRPALFREAPDDVFARLAAWLRRLVGT</sequence>
<dbReference type="Pfam" id="PF13317">
    <property type="entry name" value="DUF4088"/>
    <property type="match status" value="1"/>
</dbReference>
<geneLocation type="plasmid" evidence="2">
    <name>II</name>
</geneLocation>
<feature type="region of interest" description="Disordered" evidence="1">
    <location>
        <begin position="1"/>
        <end position="22"/>
    </location>
</feature>
<dbReference type="Proteomes" id="UP000255505">
    <property type="component" value="Plasmid II"/>
</dbReference>
<evidence type="ECO:0008006" key="4">
    <source>
        <dbReference type="Google" id="ProtNLM"/>
    </source>
</evidence>
<accession>A0A375IR93</accession>
<organism evidence="2 3">
    <name type="scientific">Cupriavidus taiwanensis</name>
    <dbReference type="NCBI Taxonomy" id="164546"/>
    <lineage>
        <taxon>Bacteria</taxon>
        <taxon>Pseudomonadati</taxon>
        <taxon>Pseudomonadota</taxon>
        <taxon>Betaproteobacteria</taxon>
        <taxon>Burkholderiales</taxon>
        <taxon>Burkholderiaceae</taxon>
        <taxon>Cupriavidus</taxon>
    </lineage>
</organism>
<name>A0A375IR93_9BURK</name>
<keyword evidence="2" id="KW-0614">Plasmid</keyword>
<dbReference type="AlphaFoldDB" id="A0A375IR93"/>
<evidence type="ECO:0000256" key="1">
    <source>
        <dbReference type="SAM" id="MobiDB-lite"/>
    </source>
</evidence>
<protein>
    <recommendedName>
        <fullName evidence="4">DUF4088 domain-containing protein</fullName>
    </recommendedName>
</protein>
<evidence type="ECO:0000313" key="2">
    <source>
        <dbReference type="EMBL" id="SPK76129.1"/>
    </source>
</evidence>
<evidence type="ECO:0000313" key="3">
    <source>
        <dbReference type="Proteomes" id="UP000255505"/>
    </source>
</evidence>
<gene>
    <name evidence="2" type="ORF">CT19425_MP70289</name>
</gene>
<dbReference type="InterPro" id="IPR025146">
    <property type="entry name" value="DUF4088"/>
</dbReference>
<reference evidence="2 3" key="1">
    <citation type="submission" date="2018-01" db="EMBL/GenBank/DDBJ databases">
        <authorList>
            <person name="Gaut B.S."/>
            <person name="Morton B.R."/>
            <person name="Clegg M.T."/>
            <person name="Duvall M.R."/>
        </authorList>
    </citation>
    <scope>NUCLEOTIDE SEQUENCE [LARGE SCALE GENOMIC DNA]</scope>
    <source>
        <strain evidence="2">Cupriavidus taiwanensis LMG 19425</strain>
        <plasmid evidence="3">Plasmid ii</plasmid>
    </source>
</reference>
<proteinExistence type="predicted"/>